<sequence length="62" mass="6871">MQLTNSGTASPRKGSPDDAPRTPLARRLRRKDLSSVLRLSQQSDRAREHGQLHPGGNLRAVR</sequence>
<dbReference type="EMBL" id="VXOY01000017">
    <property type="protein sequence ID" value="MYE38281.1"/>
    <property type="molecule type" value="Genomic_DNA"/>
</dbReference>
<feature type="region of interest" description="Disordered" evidence="1">
    <location>
        <begin position="1"/>
        <end position="62"/>
    </location>
</feature>
<organism evidence="2 3">
    <name type="scientific">Candidatus Spechtbacteria bacterium SB0662_bin_43</name>
    <dbReference type="NCBI Taxonomy" id="2604897"/>
    <lineage>
        <taxon>Bacteria</taxon>
        <taxon>Candidatus Spechtiibacteriota</taxon>
    </lineage>
</organism>
<accession>A0A845DE85</accession>
<evidence type="ECO:0000313" key="2">
    <source>
        <dbReference type="EMBL" id="MYE38281.1"/>
    </source>
</evidence>
<gene>
    <name evidence="2" type="ORF">F4X82_02055</name>
</gene>
<dbReference type="Proteomes" id="UP000449092">
    <property type="component" value="Unassembled WGS sequence"/>
</dbReference>
<proteinExistence type="predicted"/>
<evidence type="ECO:0000256" key="1">
    <source>
        <dbReference type="SAM" id="MobiDB-lite"/>
    </source>
</evidence>
<protein>
    <submittedName>
        <fullName evidence="2">Uncharacterized protein</fullName>
    </submittedName>
</protein>
<name>A0A845DE85_9BACT</name>
<evidence type="ECO:0000313" key="3">
    <source>
        <dbReference type="Proteomes" id="UP000449092"/>
    </source>
</evidence>
<dbReference type="AlphaFoldDB" id="A0A845DE85"/>
<comment type="caution">
    <text evidence="2">The sequence shown here is derived from an EMBL/GenBank/DDBJ whole genome shotgun (WGS) entry which is preliminary data.</text>
</comment>
<reference evidence="2 3" key="1">
    <citation type="submission" date="2019-09" db="EMBL/GenBank/DDBJ databases">
        <title>Characterisation of the sponge microbiome using genome-centric metagenomics.</title>
        <authorList>
            <person name="Engelberts J.P."/>
            <person name="Robbins S.J."/>
            <person name="De Goeij J.M."/>
            <person name="Aranda M."/>
            <person name="Bell S.C."/>
            <person name="Webster N.S."/>
        </authorList>
    </citation>
    <scope>NUCLEOTIDE SEQUENCE [LARGE SCALE GENOMIC DNA]</scope>
    <source>
        <strain evidence="2">SB0662_bin_43</strain>
    </source>
</reference>